<dbReference type="Proteomes" id="UP001302367">
    <property type="component" value="Chromosome 9"/>
</dbReference>
<protein>
    <submittedName>
        <fullName evidence="1">Uncharacterized protein</fullName>
    </submittedName>
</protein>
<evidence type="ECO:0000313" key="1">
    <source>
        <dbReference type="EMBL" id="WPB07712.1"/>
    </source>
</evidence>
<dbReference type="EMBL" id="CP134192">
    <property type="protein sequence ID" value="WPB07712.1"/>
    <property type="molecule type" value="Genomic_DNA"/>
</dbReference>
<organism evidence="1 2">
    <name type="scientific">Cercospora beticola</name>
    <name type="common">Sugarbeet leaf spot fungus</name>
    <dbReference type="NCBI Taxonomy" id="122368"/>
    <lineage>
        <taxon>Eukaryota</taxon>
        <taxon>Fungi</taxon>
        <taxon>Dikarya</taxon>
        <taxon>Ascomycota</taxon>
        <taxon>Pezizomycotina</taxon>
        <taxon>Dothideomycetes</taxon>
        <taxon>Dothideomycetidae</taxon>
        <taxon>Mycosphaerellales</taxon>
        <taxon>Mycosphaerellaceae</taxon>
        <taxon>Cercospora</taxon>
    </lineage>
</organism>
<accession>A0ABZ0P7T6</accession>
<reference evidence="1 2" key="1">
    <citation type="submission" date="2023-09" db="EMBL/GenBank/DDBJ databases">
        <title>Complete-Gapless Cercospora beticola genome.</title>
        <authorList>
            <person name="Wyatt N.A."/>
            <person name="Spanner R.E."/>
            <person name="Bolton M.D."/>
        </authorList>
    </citation>
    <scope>NUCLEOTIDE SEQUENCE [LARGE SCALE GENOMIC DNA]</scope>
    <source>
        <strain evidence="1">Cb09-40</strain>
    </source>
</reference>
<sequence length="91" mass="10416">MPRMGIFAAEPGTKNPDRWSSAVNEQAMATKRQTKEFVEANVERARARNSRSKDLDTTMNDLALSAEQKERQASALRKSERDFLRFLRKTA</sequence>
<name>A0ABZ0P7T6_CERBT</name>
<proteinExistence type="predicted"/>
<evidence type="ECO:0000313" key="2">
    <source>
        <dbReference type="Proteomes" id="UP001302367"/>
    </source>
</evidence>
<dbReference type="GeneID" id="35434747"/>
<dbReference type="RefSeq" id="XP_023450290.2">
    <property type="nucleotide sequence ID" value="XM_023603737.2"/>
</dbReference>
<keyword evidence="2" id="KW-1185">Reference proteome</keyword>
<gene>
    <name evidence="1" type="ORF">RHO25_012374</name>
</gene>